<dbReference type="AlphaFoldDB" id="A0A7G1KHK5"/>
<keyword evidence="3" id="KW-1185">Reference proteome</keyword>
<evidence type="ECO:0000256" key="1">
    <source>
        <dbReference type="SAM" id="Phobius"/>
    </source>
</evidence>
<reference evidence="2 3" key="1">
    <citation type="submission" date="2020-08" db="EMBL/GenBank/DDBJ databases">
        <title>Genome Sequencing of Nocardia wallacei strain FMUON74 and assembly.</title>
        <authorList>
            <person name="Toyokawa M."/>
            <person name="Uesaka K."/>
        </authorList>
    </citation>
    <scope>NUCLEOTIDE SEQUENCE [LARGE SCALE GENOMIC DNA]</scope>
    <source>
        <strain evidence="2 3">FMUON74</strain>
    </source>
</reference>
<dbReference type="EMBL" id="AP023396">
    <property type="protein sequence ID" value="BCK52954.1"/>
    <property type="molecule type" value="Genomic_DNA"/>
</dbReference>
<dbReference type="KEGG" id="nwl:NWFMUON74_07260"/>
<evidence type="ECO:0000313" key="3">
    <source>
        <dbReference type="Proteomes" id="UP000516173"/>
    </source>
</evidence>
<keyword evidence="1" id="KW-0812">Transmembrane</keyword>
<keyword evidence="1" id="KW-1133">Transmembrane helix</keyword>
<organism evidence="2 3">
    <name type="scientific">Nocardia wallacei</name>
    <dbReference type="NCBI Taxonomy" id="480035"/>
    <lineage>
        <taxon>Bacteria</taxon>
        <taxon>Bacillati</taxon>
        <taxon>Actinomycetota</taxon>
        <taxon>Actinomycetes</taxon>
        <taxon>Mycobacteriales</taxon>
        <taxon>Nocardiaceae</taxon>
        <taxon>Nocardia</taxon>
    </lineage>
</organism>
<evidence type="ECO:0000313" key="2">
    <source>
        <dbReference type="EMBL" id="BCK52954.1"/>
    </source>
</evidence>
<name>A0A7G1KHK5_9NOCA</name>
<sequence>MSPWESIHSILAVVGAGLFAVVAVGCVWPVVRPRHDAPAHRPGRAHGPLRTYEWPMDWTCDLPNRPLSLRDAHRAMQLHREHDCARKRAAFAMLVAHGHIVPDSTRLHSLRGSQR</sequence>
<dbReference type="Proteomes" id="UP000516173">
    <property type="component" value="Chromosome"/>
</dbReference>
<accession>A0A7G1KHK5</accession>
<protein>
    <submittedName>
        <fullName evidence="2">Uncharacterized protein</fullName>
    </submittedName>
</protein>
<gene>
    <name evidence="2" type="ORF">NWFMUON74_07260</name>
</gene>
<proteinExistence type="predicted"/>
<feature type="transmembrane region" description="Helical" evidence="1">
    <location>
        <begin position="6"/>
        <end position="31"/>
    </location>
</feature>
<keyword evidence="1" id="KW-0472">Membrane</keyword>